<dbReference type="InterPro" id="IPR035437">
    <property type="entry name" value="SNase_OB-fold_sf"/>
</dbReference>
<sequence length="131" mass="14875">MPCCAKYSYDENWYRCEVTDLTENGAVVLYVDYGNSETVPTDNLRKLEPQFIDFPIQVHICELYGAKPTGDNLSPETKNMLLKIPNQELFAKVMQVPGKICQVELLVKTDDGDYKPALEVLAEKKLTVIEQ</sequence>
<evidence type="ECO:0000259" key="1">
    <source>
        <dbReference type="PROSITE" id="PS50304"/>
    </source>
</evidence>
<comment type="caution">
    <text evidence="2">The sequence shown here is derived from an EMBL/GenBank/DDBJ whole genome shotgun (WGS) entry which is preliminary data.</text>
</comment>
<dbReference type="EMBL" id="BGPR01004059">
    <property type="protein sequence ID" value="GBM95446.1"/>
    <property type="molecule type" value="Genomic_DNA"/>
</dbReference>
<dbReference type="InterPro" id="IPR002999">
    <property type="entry name" value="Tudor"/>
</dbReference>
<dbReference type="GO" id="GO:0005737">
    <property type="term" value="C:cytoplasm"/>
    <property type="evidence" value="ECO:0007669"/>
    <property type="project" value="UniProtKB-ARBA"/>
</dbReference>
<keyword evidence="3" id="KW-1185">Reference proteome</keyword>
<name>A0A4Y2K1R8_ARAVE</name>
<dbReference type="Proteomes" id="UP000499080">
    <property type="component" value="Unassembled WGS sequence"/>
</dbReference>
<dbReference type="FunFam" id="2.30.30.140:FF:000018">
    <property type="entry name" value="Serine/threonine-protein kinase 31"/>
    <property type="match status" value="1"/>
</dbReference>
<dbReference type="Gene3D" id="2.40.50.90">
    <property type="match status" value="1"/>
</dbReference>
<dbReference type="AlphaFoldDB" id="A0A4Y2K1R8"/>
<dbReference type="OrthoDB" id="6422834at2759"/>
<dbReference type="PROSITE" id="PS50304">
    <property type="entry name" value="TUDOR"/>
    <property type="match status" value="1"/>
</dbReference>
<reference evidence="2 3" key="1">
    <citation type="journal article" date="2019" name="Sci. Rep.">
        <title>Orb-weaving spider Araneus ventricosus genome elucidates the spidroin gene catalogue.</title>
        <authorList>
            <person name="Kono N."/>
            <person name="Nakamura H."/>
            <person name="Ohtoshi R."/>
            <person name="Moran D.A.P."/>
            <person name="Shinohara A."/>
            <person name="Yoshida Y."/>
            <person name="Fujiwara M."/>
            <person name="Mori M."/>
            <person name="Tomita M."/>
            <person name="Arakawa K."/>
        </authorList>
    </citation>
    <scope>NUCLEOTIDE SEQUENCE [LARGE SCALE GENOMIC DNA]</scope>
</reference>
<organism evidence="2 3">
    <name type="scientific">Araneus ventricosus</name>
    <name type="common">Orbweaver spider</name>
    <name type="synonym">Epeira ventricosa</name>
    <dbReference type="NCBI Taxonomy" id="182803"/>
    <lineage>
        <taxon>Eukaryota</taxon>
        <taxon>Metazoa</taxon>
        <taxon>Ecdysozoa</taxon>
        <taxon>Arthropoda</taxon>
        <taxon>Chelicerata</taxon>
        <taxon>Arachnida</taxon>
        <taxon>Araneae</taxon>
        <taxon>Araneomorphae</taxon>
        <taxon>Entelegynae</taxon>
        <taxon>Araneoidea</taxon>
        <taxon>Araneidae</taxon>
        <taxon>Araneus</taxon>
    </lineage>
</organism>
<gene>
    <name evidence="2" type="ORF">AVEN_54996_1</name>
</gene>
<dbReference type="SUPFAM" id="SSF63748">
    <property type="entry name" value="Tudor/PWWP/MBT"/>
    <property type="match status" value="1"/>
</dbReference>
<feature type="domain" description="Tudor" evidence="1">
    <location>
        <begin position="1"/>
        <end position="54"/>
    </location>
</feature>
<dbReference type="PANTHER" id="PTHR16442">
    <property type="entry name" value="RING FINGER PROTEIN 17"/>
    <property type="match status" value="1"/>
</dbReference>
<protein>
    <recommendedName>
        <fullName evidence="1">Tudor domain-containing protein</fullName>
    </recommendedName>
</protein>
<proteinExistence type="predicted"/>
<dbReference type="PANTHER" id="PTHR16442:SF1">
    <property type="entry name" value="RING FINGER PROTEIN 17"/>
    <property type="match status" value="1"/>
</dbReference>
<dbReference type="Pfam" id="PF00567">
    <property type="entry name" value="TUDOR"/>
    <property type="match status" value="1"/>
</dbReference>
<dbReference type="SMART" id="SM00333">
    <property type="entry name" value="TUDOR"/>
    <property type="match status" value="1"/>
</dbReference>
<evidence type="ECO:0000313" key="3">
    <source>
        <dbReference type="Proteomes" id="UP000499080"/>
    </source>
</evidence>
<dbReference type="Gene3D" id="2.30.30.140">
    <property type="match status" value="1"/>
</dbReference>
<evidence type="ECO:0000313" key="2">
    <source>
        <dbReference type="EMBL" id="GBM95446.1"/>
    </source>
</evidence>
<accession>A0A4Y2K1R8</accession>